<evidence type="ECO:0000313" key="12">
    <source>
        <dbReference type="Proteomes" id="UP001164746"/>
    </source>
</evidence>
<dbReference type="PANTHER" id="PTHR24365:SF541">
    <property type="entry name" value="PROTEIN TOLL-RELATED"/>
    <property type="match status" value="1"/>
</dbReference>
<feature type="disulfide bond" evidence="6">
    <location>
        <begin position="91"/>
        <end position="100"/>
    </location>
</feature>
<evidence type="ECO:0000256" key="4">
    <source>
        <dbReference type="ARBA" id="ARBA00022989"/>
    </source>
</evidence>
<keyword evidence="4 8" id="KW-1133">Transmembrane helix</keyword>
<keyword evidence="6" id="KW-0245">EGF-like domain</keyword>
<feature type="region of interest" description="Disordered" evidence="7">
    <location>
        <begin position="610"/>
        <end position="656"/>
    </location>
</feature>
<evidence type="ECO:0000259" key="9">
    <source>
        <dbReference type="PROSITE" id="PS50026"/>
    </source>
</evidence>
<dbReference type="SUPFAM" id="SSF57196">
    <property type="entry name" value="EGF/Laminin"/>
    <property type="match status" value="1"/>
</dbReference>
<dbReference type="Pfam" id="PF01582">
    <property type="entry name" value="TIR"/>
    <property type="match status" value="1"/>
</dbReference>
<feature type="transmembrane region" description="Helical" evidence="8">
    <location>
        <begin position="410"/>
        <end position="437"/>
    </location>
</feature>
<feature type="domain" description="EGF-like" evidence="9">
    <location>
        <begin position="64"/>
        <end position="101"/>
    </location>
</feature>
<dbReference type="InterPro" id="IPR035897">
    <property type="entry name" value="Toll_tir_struct_dom_sf"/>
</dbReference>
<feature type="domain" description="TIR" evidence="10">
    <location>
        <begin position="460"/>
        <end position="606"/>
    </location>
</feature>
<organism evidence="11 12">
    <name type="scientific">Mya arenaria</name>
    <name type="common">Soft-shell clam</name>
    <dbReference type="NCBI Taxonomy" id="6604"/>
    <lineage>
        <taxon>Eukaryota</taxon>
        <taxon>Metazoa</taxon>
        <taxon>Spiralia</taxon>
        <taxon>Lophotrochozoa</taxon>
        <taxon>Mollusca</taxon>
        <taxon>Bivalvia</taxon>
        <taxon>Autobranchia</taxon>
        <taxon>Heteroconchia</taxon>
        <taxon>Euheterodonta</taxon>
        <taxon>Imparidentia</taxon>
        <taxon>Neoheterodontei</taxon>
        <taxon>Myida</taxon>
        <taxon>Myoidea</taxon>
        <taxon>Myidae</taxon>
        <taxon>Mya</taxon>
    </lineage>
</organism>
<keyword evidence="6" id="KW-1015">Disulfide bond</keyword>
<evidence type="ECO:0000256" key="5">
    <source>
        <dbReference type="ARBA" id="ARBA00023136"/>
    </source>
</evidence>
<dbReference type="PROSITE" id="PS01186">
    <property type="entry name" value="EGF_2"/>
    <property type="match status" value="2"/>
</dbReference>
<dbReference type="PROSITE" id="PS00022">
    <property type="entry name" value="EGF_1"/>
    <property type="match status" value="3"/>
</dbReference>
<keyword evidence="2 8" id="KW-0812">Transmembrane</keyword>
<reference evidence="11" key="1">
    <citation type="submission" date="2022-11" db="EMBL/GenBank/DDBJ databases">
        <title>Centuries of genome instability and evolution in soft-shell clam transmissible cancer (bioRxiv).</title>
        <authorList>
            <person name="Hart S.F.M."/>
            <person name="Yonemitsu M.A."/>
            <person name="Giersch R.M."/>
            <person name="Beal B.F."/>
            <person name="Arriagada G."/>
            <person name="Davis B.W."/>
            <person name="Ostrander E.A."/>
            <person name="Goff S.P."/>
            <person name="Metzger M.J."/>
        </authorList>
    </citation>
    <scope>NUCLEOTIDE SEQUENCE</scope>
    <source>
        <strain evidence="11">MELC-2E11</strain>
        <tissue evidence="11">Siphon/mantle</tissue>
    </source>
</reference>
<dbReference type="SUPFAM" id="SSF52200">
    <property type="entry name" value="Toll/Interleukin receptor TIR domain"/>
    <property type="match status" value="1"/>
</dbReference>
<dbReference type="SMART" id="SM00181">
    <property type="entry name" value="EGF"/>
    <property type="match status" value="4"/>
</dbReference>
<evidence type="ECO:0000256" key="3">
    <source>
        <dbReference type="ARBA" id="ARBA00022729"/>
    </source>
</evidence>
<dbReference type="PANTHER" id="PTHR24365">
    <property type="entry name" value="TOLL-LIKE RECEPTOR"/>
    <property type="match status" value="1"/>
</dbReference>
<dbReference type="SMART" id="SM00255">
    <property type="entry name" value="TIR"/>
    <property type="match status" value="1"/>
</dbReference>
<evidence type="ECO:0000256" key="6">
    <source>
        <dbReference type="PROSITE-ProRule" id="PRU00076"/>
    </source>
</evidence>
<evidence type="ECO:0000259" key="10">
    <source>
        <dbReference type="PROSITE" id="PS50104"/>
    </source>
</evidence>
<evidence type="ECO:0000256" key="2">
    <source>
        <dbReference type="ARBA" id="ARBA00022692"/>
    </source>
</evidence>
<dbReference type="InterPro" id="IPR000157">
    <property type="entry name" value="TIR_dom"/>
</dbReference>
<feature type="transmembrane region" description="Helical" evidence="8">
    <location>
        <begin position="26"/>
        <end position="48"/>
    </location>
</feature>
<evidence type="ECO:0000256" key="8">
    <source>
        <dbReference type="SAM" id="Phobius"/>
    </source>
</evidence>
<feature type="compositionally biased region" description="Low complexity" evidence="7">
    <location>
        <begin position="614"/>
        <end position="656"/>
    </location>
</feature>
<dbReference type="PROSITE" id="PS50104">
    <property type="entry name" value="TIR"/>
    <property type="match status" value="1"/>
</dbReference>
<feature type="region of interest" description="Disordered" evidence="7">
    <location>
        <begin position="189"/>
        <end position="209"/>
    </location>
</feature>
<proteinExistence type="predicted"/>
<keyword evidence="12" id="KW-1185">Reference proteome</keyword>
<dbReference type="EMBL" id="CP111020">
    <property type="protein sequence ID" value="WAR15290.1"/>
    <property type="molecule type" value="Genomic_DNA"/>
</dbReference>
<gene>
    <name evidence="11" type="ORF">MAR_005395</name>
</gene>
<dbReference type="PRINTS" id="PR01537">
    <property type="entry name" value="INTRLKN1R1F"/>
</dbReference>
<name>A0ABY7EZE5_MYAAR</name>
<keyword evidence="3" id="KW-0732">Signal</keyword>
<comment type="subcellular location">
    <subcellularLocation>
        <location evidence="1">Membrane</location>
    </subcellularLocation>
</comment>
<accession>A0ABY7EZE5</accession>
<dbReference type="CDD" id="cd00054">
    <property type="entry name" value="EGF_CA"/>
    <property type="match status" value="1"/>
</dbReference>
<dbReference type="InterPro" id="IPR000742">
    <property type="entry name" value="EGF"/>
</dbReference>
<dbReference type="Proteomes" id="UP001164746">
    <property type="component" value="Chromosome 9"/>
</dbReference>
<evidence type="ECO:0000256" key="1">
    <source>
        <dbReference type="ARBA" id="ARBA00004370"/>
    </source>
</evidence>
<comment type="caution">
    <text evidence="6">Lacks conserved residue(s) required for the propagation of feature annotation.</text>
</comment>
<evidence type="ECO:0000313" key="11">
    <source>
        <dbReference type="EMBL" id="WAR15290.1"/>
    </source>
</evidence>
<dbReference type="Gene3D" id="3.40.50.10140">
    <property type="entry name" value="Toll/interleukin-1 receptor homology (TIR) domain"/>
    <property type="match status" value="1"/>
</dbReference>
<dbReference type="Gene3D" id="2.10.25.10">
    <property type="entry name" value="Laminin"/>
    <property type="match status" value="2"/>
</dbReference>
<evidence type="ECO:0000256" key="7">
    <source>
        <dbReference type="SAM" id="MobiDB-lite"/>
    </source>
</evidence>
<keyword evidence="5 8" id="KW-0472">Membrane</keyword>
<dbReference type="PROSITE" id="PS50026">
    <property type="entry name" value="EGF_3"/>
    <property type="match status" value="1"/>
</dbReference>
<protein>
    <submittedName>
        <fullName evidence="11">TOLL6-like protein</fullName>
    </submittedName>
</protein>
<sequence length="828" mass="92837">MEAGYLKIFNHIQECPKTADSGAKLWVIDATVVPVGLLAAIVAAAYCYRTGYFRDDMRAASDCTFDICVMSPCLNDGTCYLDDACNFRCACPHGYKGERCETVSMVTELGEDENRNLPKSAIRVPVSLETHLENLEDTFQNRTCEVNDNTITCSHGVCTPNAIGSLCSCDTGWTGSLCDSAIPENKVAGEPVPNSGIVGPRNRDDKTGVSSLSDSVLAQVAELKAKIDKSGNNQNKDLYAKTKPNENNLFSIMFDKTLAPTTKSHSISSKFSKQSAQQKPFGLPKLTDTTLLYPRYNACQEGSPRRPMSERKCPSQPLTHACVYGKCIEEVGDHGGWSGAIFTCECDVGARKTRCDELCCLDCGENGRCNLHGDQGERKPVCDCMPRYIGERCETFVPHPVSIVEREATWYLWVVGSCVGAFLVLLVTSIAAPYYMWKNRVILIMKIVYYFQGFEDDDEKQFDAFVSYKSHPRDEGFVVRTLYQKLEKELGFRLCLHYRDFVPGETISNNIINAVDASRRTILILTPRYVESEFTRFEYQKAQQEMLKRKHKIIPILLDDISDLQSTMDKNLKGIINSVTYLEWPEGESDDSKKIEKFWKRLLLSMPKKKVSDTESSSTSSSNGSNVTSSTQLSQTVSLDMSTGRTSSSSSMSKNISFTSSTERISALAGEKTFSPFEDDSSVYDEIGKVERDYIKPLSEKEELELEYRSNDDYNTINDDKDSYIDMEDDRYIEFRPEDQDDFTESLINAFNEGVEKTNSEIENSILNNETLDDNKHTSVIMKPGVDDTRQPNAVLQLTNPDCDLGNTEQYDFSSVSIDSNGYLEFQV</sequence>